<evidence type="ECO:0000256" key="2">
    <source>
        <dbReference type="ARBA" id="ARBA00004496"/>
    </source>
</evidence>
<keyword evidence="4 6" id="KW-0378">Hydrolase</keyword>
<name>D5EG99_AMICL</name>
<dbReference type="KEGG" id="aco:Amico_1464"/>
<evidence type="ECO:0000256" key="5">
    <source>
        <dbReference type="ARBA" id="ARBA00023080"/>
    </source>
</evidence>
<reference evidence="7 8" key="1">
    <citation type="journal article" date="2010" name="Stand. Genomic Sci.">
        <title>Complete genome sequence of Aminobacterium colombiense type strain (ALA-1).</title>
        <authorList>
            <person name="Chertkov O."/>
            <person name="Sikorski J."/>
            <person name="Brambilla E."/>
            <person name="Lapidus A."/>
            <person name="Copeland A."/>
            <person name="Glavina Del Rio T."/>
            <person name="Nolan M."/>
            <person name="Lucas S."/>
            <person name="Tice H."/>
            <person name="Cheng J.F."/>
            <person name="Han C."/>
            <person name="Detter J.C."/>
            <person name="Bruce D."/>
            <person name="Tapia R."/>
            <person name="Goodwin L."/>
            <person name="Pitluck S."/>
            <person name="Liolios K."/>
            <person name="Ivanova N."/>
            <person name="Mavromatis K."/>
            <person name="Ovchinnikova G."/>
            <person name="Pati A."/>
            <person name="Chen A."/>
            <person name="Palaniappan K."/>
            <person name="Land M."/>
            <person name="Hauser L."/>
            <person name="Chang Y.J."/>
            <person name="Jeffries C.D."/>
            <person name="Spring S."/>
            <person name="Rohde M."/>
            <person name="Goker M."/>
            <person name="Bristow J."/>
            <person name="Eisen J.A."/>
            <person name="Markowitz V."/>
            <person name="Hugenholtz P."/>
            <person name="Kyrpides N.C."/>
            <person name="Klenk H.P."/>
        </authorList>
    </citation>
    <scope>NUCLEOTIDE SEQUENCE [LARGE SCALE GENOMIC DNA]</scope>
    <source>
        <strain evidence="8">DSM 12261 / ALA-1</strain>
    </source>
</reference>
<evidence type="ECO:0000313" key="8">
    <source>
        <dbReference type="Proteomes" id="UP000002366"/>
    </source>
</evidence>
<dbReference type="HAMAP" id="MF_00528">
    <property type="entry name" value="Maf"/>
    <property type="match status" value="1"/>
</dbReference>
<dbReference type="GO" id="GO:0009117">
    <property type="term" value="P:nucleotide metabolic process"/>
    <property type="evidence" value="ECO:0007669"/>
    <property type="project" value="UniProtKB-KW"/>
</dbReference>
<dbReference type="PIRSF" id="PIRSF006305">
    <property type="entry name" value="Maf"/>
    <property type="match status" value="1"/>
</dbReference>
<dbReference type="EC" id="3.6.1.9" evidence="6"/>
<feature type="active site" description="Proton acceptor" evidence="6">
    <location>
        <position position="73"/>
    </location>
</feature>
<dbReference type="GO" id="GO:0036221">
    <property type="term" value="F:UTP diphosphatase activity"/>
    <property type="evidence" value="ECO:0007669"/>
    <property type="project" value="RHEA"/>
</dbReference>
<dbReference type="FunFam" id="3.90.950.10:FF:000005">
    <property type="entry name" value="7-methyl-GTP pyrophosphatase"/>
    <property type="match status" value="1"/>
</dbReference>
<keyword evidence="8" id="KW-1185">Reference proteome</keyword>
<dbReference type="eggNOG" id="COG0424">
    <property type="taxonomic scope" value="Bacteria"/>
</dbReference>
<dbReference type="Pfam" id="PF02545">
    <property type="entry name" value="Maf"/>
    <property type="match status" value="1"/>
</dbReference>
<keyword evidence="5 6" id="KW-0546">Nucleotide metabolism</keyword>
<comment type="subcellular location">
    <subcellularLocation>
        <location evidence="2 6">Cytoplasm</location>
    </subcellularLocation>
</comment>
<feature type="site" description="Important for substrate specificity" evidence="6">
    <location>
        <position position="16"/>
    </location>
</feature>
<sequence length="201" mass="22122">MDHTIKKVILASGSPRRKELLVSLGWPFDVIVSDVDEHLLPKEDPVAMARRLAESKALSVSVDFPEAYVIGSDTIVTIDGQVLGKPADREESLKMLRLLNGKTHRVYSGVALCSGDRMFSDVECTEVTFRQLDEDALSAYVESEEGLDKAGSYAIQGQGALLVQSIHGCYFNVVGLPLYALSCLFEKAGLSLADQWRMREK</sequence>
<comment type="function">
    <text evidence="6">Nucleoside triphosphate pyrophosphatase that hydrolyzes dTTP and UTP. May have a dual role in cell division arrest and in preventing the incorporation of modified nucleotides into cellular nucleic acids.</text>
</comment>
<evidence type="ECO:0000256" key="6">
    <source>
        <dbReference type="HAMAP-Rule" id="MF_00528"/>
    </source>
</evidence>
<dbReference type="GO" id="GO:0036218">
    <property type="term" value="F:dTTP diphosphatase activity"/>
    <property type="evidence" value="ECO:0007669"/>
    <property type="project" value="RHEA"/>
</dbReference>
<protein>
    <recommendedName>
        <fullName evidence="6">dTTP/UTP pyrophosphatase</fullName>
        <shortName evidence="6">dTTPase/UTPase</shortName>
        <ecNumber evidence="6">3.6.1.9</ecNumber>
    </recommendedName>
    <alternativeName>
        <fullName evidence="6">Nucleoside triphosphate pyrophosphatase</fullName>
    </alternativeName>
    <alternativeName>
        <fullName evidence="6">Nucleotide pyrophosphatase</fullName>
        <shortName evidence="6">Nucleotide PPase</shortName>
    </alternativeName>
</protein>
<dbReference type="NCBIfam" id="TIGR00172">
    <property type="entry name" value="maf"/>
    <property type="match status" value="1"/>
</dbReference>
<dbReference type="SUPFAM" id="SSF52972">
    <property type="entry name" value="ITPase-like"/>
    <property type="match status" value="1"/>
</dbReference>
<dbReference type="GO" id="GO:0005737">
    <property type="term" value="C:cytoplasm"/>
    <property type="evidence" value="ECO:0007669"/>
    <property type="project" value="UniProtKB-SubCell"/>
</dbReference>
<comment type="catalytic activity">
    <reaction evidence="6">
        <text>UTP + H2O = UMP + diphosphate + H(+)</text>
        <dbReference type="Rhea" id="RHEA:29395"/>
        <dbReference type="ChEBI" id="CHEBI:15377"/>
        <dbReference type="ChEBI" id="CHEBI:15378"/>
        <dbReference type="ChEBI" id="CHEBI:33019"/>
        <dbReference type="ChEBI" id="CHEBI:46398"/>
        <dbReference type="ChEBI" id="CHEBI:57865"/>
        <dbReference type="EC" id="3.6.1.9"/>
    </reaction>
</comment>
<dbReference type="Proteomes" id="UP000002366">
    <property type="component" value="Chromosome"/>
</dbReference>
<dbReference type="HOGENOM" id="CLU_040416_2_1_0"/>
<dbReference type="CDD" id="cd00555">
    <property type="entry name" value="Maf"/>
    <property type="match status" value="1"/>
</dbReference>
<dbReference type="PANTHER" id="PTHR43213:SF5">
    <property type="entry name" value="BIFUNCTIONAL DTTP_UTP PYROPHOSPHATASE_METHYLTRANSFERASE PROTEIN-RELATED"/>
    <property type="match status" value="1"/>
</dbReference>
<proteinExistence type="inferred from homology"/>
<dbReference type="InterPro" id="IPR003697">
    <property type="entry name" value="Maf-like"/>
</dbReference>
<dbReference type="RefSeq" id="WP_013048844.1">
    <property type="nucleotide sequence ID" value="NC_014011.1"/>
</dbReference>
<comment type="cofactor">
    <cofactor evidence="1 6">
        <name>a divalent metal cation</name>
        <dbReference type="ChEBI" id="CHEBI:60240"/>
    </cofactor>
</comment>
<dbReference type="Gene3D" id="3.90.950.10">
    <property type="match status" value="1"/>
</dbReference>
<dbReference type="STRING" id="572547.Amico_1464"/>
<evidence type="ECO:0000256" key="1">
    <source>
        <dbReference type="ARBA" id="ARBA00001968"/>
    </source>
</evidence>
<comment type="catalytic activity">
    <reaction evidence="6">
        <text>dTTP + H2O = dTMP + diphosphate + H(+)</text>
        <dbReference type="Rhea" id="RHEA:28534"/>
        <dbReference type="ChEBI" id="CHEBI:15377"/>
        <dbReference type="ChEBI" id="CHEBI:15378"/>
        <dbReference type="ChEBI" id="CHEBI:33019"/>
        <dbReference type="ChEBI" id="CHEBI:37568"/>
        <dbReference type="ChEBI" id="CHEBI:63528"/>
        <dbReference type="EC" id="3.6.1.9"/>
    </reaction>
</comment>
<accession>D5EG99</accession>
<feature type="site" description="Important for substrate specificity" evidence="6">
    <location>
        <position position="156"/>
    </location>
</feature>
<comment type="similarity">
    <text evidence="6">Belongs to the Maf family. YhdE subfamily.</text>
</comment>
<evidence type="ECO:0000256" key="3">
    <source>
        <dbReference type="ARBA" id="ARBA00022490"/>
    </source>
</evidence>
<comment type="caution">
    <text evidence="6">Lacks conserved residue(s) required for the propagation of feature annotation.</text>
</comment>
<keyword evidence="3 6" id="KW-0963">Cytoplasm</keyword>
<evidence type="ECO:0000313" key="7">
    <source>
        <dbReference type="EMBL" id="ADE57581.1"/>
    </source>
</evidence>
<dbReference type="PANTHER" id="PTHR43213">
    <property type="entry name" value="BIFUNCTIONAL DTTP/UTP PYROPHOSPHATASE/METHYLTRANSFERASE PROTEIN-RELATED"/>
    <property type="match status" value="1"/>
</dbReference>
<feature type="site" description="Important for substrate specificity" evidence="6">
    <location>
        <position position="74"/>
    </location>
</feature>
<evidence type="ECO:0000256" key="4">
    <source>
        <dbReference type="ARBA" id="ARBA00022801"/>
    </source>
</evidence>
<dbReference type="InterPro" id="IPR029001">
    <property type="entry name" value="ITPase-like_fam"/>
</dbReference>
<gene>
    <name evidence="7" type="ordered locus">Amico_1464</name>
</gene>
<dbReference type="AlphaFoldDB" id="D5EG99"/>
<dbReference type="EMBL" id="CP001997">
    <property type="protein sequence ID" value="ADE57581.1"/>
    <property type="molecule type" value="Genomic_DNA"/>
</dbReference>
<organism evidence="7 8">
    <name type="scientific">Aminobacterium colombiense (strain DSM 12261 / ALA-1)</name>
    <dbReference type="NCBI Taxonomy" id="572547"/>
    <lineage>
        <taxon>Bacteria</taxon>
        <taxon>Thermotogati</taxon>
        <taxon>Synergistota</taxon>
        <taxon>Synergistia</taxon>
        <taxon>Synergistales</taxon>
        <taxon>Aminobacteriaceae</taxon>
        <taxon>Aminobacterium</taxon>
    </lineage>
</organism>